<evidence type="ECO:0000256" key="6">
    <source>
        <dbReference type="ARBA" id="ARBA00023002"/>
    </source>
</evidence>
<comment type="cofactor">
    <cofactor evidence="1">
        <name>FAD</name>
        <dbReference type="ChEBI" id="CHEBI:57692"/>
    </cofactor>
</comment>
<proteinExistence type="inferred from homology"/>
<protein>
    <submittedName>
        <fullName evidence="10">Putative fad binding domain protein</fullName>
    </submittedName>
</protein>
<dbReference type="KEGG" id="ela:UCREL1_7739"/>
<dbReference type="PANTHER" id="PTHR47356">
    <property type="entry name" value="FAD-DEPENDENT MONOOXYGENASE ASQG-RELATED"/>
    <property type="match status" value="1"/>
</dbReference>
<evidence type="ECO:0000256" key="7">
    <source>
        <dbReference type="SAM" id="MobiDB-lite"/>
    </source>
</evidence>
<evidence type="ECO:0000256" key="2">
    <source>
        <dbReference type="ARBA" id="ARBA00005179"/>
    </source>
</evidence>
<evidence type="ECO:0000256" key="4">
    <source>
        <dbReference type="ARBA" id="ARBA00022630"/>
    </source>
</evidence>
<dbReference type="InterPro" id="IPR050562">
    <property type="entry name" value="FAD_mOase_fung"/>
</dbReference>
<dbReference type="eggNOG" id="KOG2614">
    <property type="taxonomic scope" value="Eukaryota"/>
</dbReference>
<dbReference type="InterPro" id="IPR002938">
    <property type="entry name" value="FAD-bd"/>
</dbReference>
<keyword evidence="11" id="KW-1185">Reference proteome</keyword>
<feature type="signal peptide" evidence="8">
    <location>
        <begin position="1"/>
        <end position="19"/>
    </location>
</feature>
<keyword evidence="8" id="KW-0732">Signal</keyword>
<dbReference type="STRING" id="1287681.M7TF03"/>
<comment type="similarity">
    <text evidence="3">Belongs to the paxM FAD-dependent monooxygenase family.</text>
</comment>
<sequence>MSSFKVAIVGGSVAGLTLALHLEKLGIDWVLLERHHEIAPQLGASINLAPNGLQLLNQLGCFEDVDQKAYPMEHVTTRNGNGTILYGFDIFDRVRVRHGFDICFTERRILLEILHSHIKNKDKVMTNQKITRIDHVGDKVQLSTNEGRAFGADIAVGADGIHSRVRGEMWRIASKEDPRVNTEYGCIFGISNPTNDLKAGEDFQVHDKGLMLGVMIGSDEVVYWFLIFACPEILLGLDFPRYSEDDEAAMVKAHSQKLVKDGTVFGDLYRNKRVSHMTPLPHHCFDRWHYKRIMCVGDSAHKFNPVNGQGGCNAIESSIALGDNIHAALRANDGKPLSDKQVDAVFQQTTEIRKARVTALVDESMRVMRLGAWSNKAFEFIDNYVMWLVPGHVMVDLMAAPASDGYKSSTLPQPAPKHNKTASEEEAAGRGRVKLQQHADEANKSSWLPAWVFAKQ</sequence>
<dbReference type="HOGENOM" id="CLU_009665_12_2_1"/>
<dbReference type="OrthoDB" id="10029326at2759"/>
<dbReference type="PANTHER" id="PTHR47356:SF2">
    <property type="entry name" value="FAD-BINDING DOMAIN-CONTAINING PROTEIN-RELATED"/>
    <property type="match status" value="1"/>
</dbReference>
<evidence type="ECO:0000313" key="10">
    <source>
        <dbReference type="EMBL" id="EMR65285.1"/>
    </source>
</evidence>
<name>M7TF03_EUTLA</name>
<evidence type="ECO:0000256" key="1">
    <source>
        <dbReference type="ARBA" id="ARBA00001974"/>
    </source>
</evidence>
<evidence type="ECO:0000256" key="5">
    <source>
        <dbReference type="ARBA" id="ARBA00022827"/>
    </source>
</evidence>
<evidence type="ECO:0000313" key="11">
    <source>
        <dbReference type="Proteomes" id="UP000012174"/>
    </source>
</evidence>
<reference evidence="11" key="1">
    <citation type="journal article" date="2013" name="Genome Announc.">
        <title>Draft genome sequence of the grapevine dieback fungus Eutypa lata UCR-EL1.</title>
        <authorList>
            <person name="Blanco-Ulate B."/>
            <person name="Rolshausen P.E."/>
            <person name="Cantu D."/>
        </authorList>
    </citation>
    <scope>NUCLEOTIDE SEQUENCE [LARGE SCALE GENOMIC DNA]</scope>
    <source>
        <strain evidence="11">UCR-EL1</strain>
    </source>
</reference>
<keyword evidence="4" id="KW-0285">Flavoprotein</keyword>
<dbReference type="Pfam" id="PF01494">
    <property type="entry name" value="FAD_binding_3"/>
    <property type="match status" value="1"/>
</dbReference>
<dbReference type="PRINTS" id="PR00420">
    <property type="entry name" value="RNGMNOXGNASE"/>
</dbReference>
<feature type="region of interest" description="Disordered" evidence="7">
    <location>
        <begin position="405"/>
        <end position="441"/>
    </location>
</feature>
<dbReference type="Proteomes" id="UP000012174">
    <property type="component" value="Unassembled WGS sequence"/>
</dbReference>
<dbReference type="Gene3D" id="3.50.50.60">
    <property type="entry name" value="FAD/NAD(P)-binding domain"/>
    <property type="match status" value="1"/>
</dbReference>
<evidence type="ECO:0000259" key="9">
    <source>
        <dbReference type="Pfam" id="PF01494"/>
    </source>
</evidence>
<dbReference type="AlphaFoldDB" id="M7TF03"/>
<dbReference type="OMA" id="HYRRIIT"/>
<accession>M7TF03</accession>
<dbReference type="SUPFAM" id="SSF51905">
    <property type="entry name" value="FAD/NAD(P)-binding domain"/>
    <property type="match status" value="1"/>
</dbReference>
<organism evidence="10 11">
    <name type="scientific">Eutypa lata (strain UCR-EL1)</name>
    <name type="common">Grapevine dieback disease fungus</name>
    <name type="synonym">Eutypa armeniacae</name>
    <dbReference type="NCBI Taxonomy" id="1287681"/>
    <lineage>
        <taxon>Eukaryota</taxon>
        <taxon>Fungi</taxon>
        <taxon>Dikarya</taxon>
        <taxon>Ascomycota</taxon>
        <taxon>Pezizomycotina</taxon>
        <taxon>Sordariomycetes</taxon>
        <taxon>Xylariomycetidae</taxon>
        <taxon>Xylariales</taxon>
        <taxon>Diatrypaceae</taxon>
        <taxon>Eutypa</taxon>
    </lineage>
</organism>
<dbReference type="InterPro" id="IPR036188">
    <property type="entry name" value="FAD/NAD-bd_sf"/>
</dbReference>
<dbReference type="GO" id="GO:0004497">
    <property type="term" value="F:monooxygenase activity"/>
    <property type="evidence" value="ECO:0007669"/>
    <property type="project" value="InterPro"/>
</dbReference>
<keyword evidence="6" id="KW-0560">Oxidoreductase</keyword>
<keyword evidence="5" id="KW-0274">FAD</keyword>
<feature type="chain" id="PRO_5004085546" evidence="8">
    <location>
        <begin position="20"/>
        <end position="456"/>
    </location>
</feature>
<comment type="pathway">
    <text evidence="2">Secondary metabolite biosynthesis.</text>
</comment>
<dbReference type="EMBL" id="KB706893">
    <property type="protein sequence ID" value="EMR65285.1"/>
    <property type="molecule type" value="Genomic_DNA"/>
</dbReference>
<gene>
    <name evidence="10" type="ORF">UCREL1_7739</name>
</gene>
<evidence type="ECO:0000256" key="3">
    <source>
        <dbReference type="ARBA" id="ARBA00007992"/>
    </source>
</evidence>
<feature type="domain" description="FAD-binding" evidence="9">
    <location>
        <begin position="5"/>
        <end position="333"/>
    </location>
</feature>
<evidence type="ECO:0000256" key="8">
    <source>
        <dbReference type="SAM" id="SignalP"/>
    </source>
</evidence>
<dbReference type="GO" id="GO:0071949">
    <property type="term" value="F:FAD binding"/>
    <property type="evidence" value="ECO:0007669"/>
    <property type="project" value="InterPro"/>
</dbReference>